<dbReference type="InterPro" id="IPR014001">
    <property type="entry name" value="Helicase_ATP-bd"/>
</dbReference>
<feature type="compositionally biased region" description="Basic and acidic residues" evidence="10">
    <location>
        <begin position="821"/>
        <end position="833"/>
    </location>
</feature>
<evidence type="ECO:0000259" key="12">
    <source>
        <dbReference type="PROSITE" id="PS50850"/>
    </source>
</evidence>
<feature type="transmembrane region" description="Helical" evidence="11">
    <location>
        <begin position="87"/>
        <end position="104"/>
    </location>
</feature>
<dbReference type="Pfam" id="PF00270">
    <property type="entry name" value="DEAD"/>
    <property type="match status" value="1"/>
</dbReference>
<dbReference type="SMART" id="SM00487">
    <property type="entry name" value="DEXDc"/>
    <property type="match status" value="1"/>
</dbReference>
<dbReference type="PROSITE" id="PS00217">
    <property type="entry name" value="SUGAR_TRANSPORT_2"/>
    <property type="match status" value="1"/>
</dbReference>
<keyword evidence="4 11" id="KW-0812">Transmembrane</keyword>
<feature type="transmembrane region" description="Helical" evidence="11">
    <location>
        <begin position="356"/>
        <end position="375"/>
    </location>
</feature>
<feature type="transmembrane region" description="Helical" evidence="11">
    <location>
        <begin position="426"/>
        <end position="444"/>
    </location>
</feature>
<keyword evidence="3" id="KW-0813">Transport</keyword>
<keyword evidence="7 11" id="KW-1133">Transmembrane helix</keyword>
<evidence type="ECO:0000256" key="6">
    <source>
        <dbReference type="ARBA" id="ARBA00022840"/>
    </source>
</evidence>
<keyword evidence="8 11" id="KW-0472">Membrane</keyword>
<dbReference type="STRING" id="1077348.A0A2G8SD37"/>
<dbReference type="SMART" id="SM00490">
    <property type="entry name" value="HELICc"/>
    <property type="match status" value="1"/>
</dbReference>
<dbReference type="InterPro" id="IPR001650">
    <property type="entry name" value="Helicase_C-like"/>
</dbReference>
<keyword evidence="5" id="KW-0547">Nucleotide-binding</keyword>
<dbReference type="InterPro" id="IPR005829">
    <property type="entry name" value="Sugar_transporter_CS"/>
</dbReference>
<evidence type="ECO:0000256" key="9">
    <source>
        <dbReference type="ARBA" id="ARBA00049119"/>
    </source>
</evidence>
<dbReference type="InterPro" id="IPR005828">
    <property type="entry name" value="MFS_sugar_transport-like"/>
</dbReference>
<name>A0A2G8SD37_9APHY</name>
<dbReference type="InterPro" id="IPR003663">
    <property type="entry name" value="Sugar/inositol_transpt"/>
</dbReference>
<dbReference type="GO" id="GO:0005524">
    <property type="term" value="F:ATP binding"/>
    <property type="evidence" value="ECO:0007669"/>
    <property type="project" value="UniProtKB-KW"/>
</dbReference>
<feature type="transmembrane region" description="Helical" evidence="11">
    <location>
        <begin position="110"/>
        <end position="132"/>
    </location>
</feature>
<dbReference type="EMBL" id="AYKW01000012">
    <property type="protein sequence ID" value="PIL31663.1"/>
    <property type="molecule type" value="Genomic_DNA"/>
</dbReference>
<evidence type="ECO:0000256" key="1">
    <source>
        <dbReference type="ARBA" id="ARBA00004141"/>
    </source>
</evidence>
<evidence type="ECO:0000256" key="2">
    <source>
        <dbReference type="ARBA" id="ARBA00010992"/>
    </source>
</evidence>
<dbReference type="PRINTS" id="PR00171">
    <property type="entry name" value="SUGRTRNSPORT"/>
</dbReference>
<dbReference type="OrthoDB" id="648285at2759"/>
<protein>
    <submittedName>
        <fullName evidence="15">MFS general substrate transporter</fullName>
    </submittedName>
</protein>
<feature type="transmembrane region" description="Helical" evidence="11">
    <location>
        <begin position="301"/>
        <end position="322"/>
    </location>
</feature>
<feature type="region of interest" description="Disordered" evidence="10">
    <location>
        <begin position="814"/>
        <end position="863"/>
    </location>
</feature>
<dbReference type="InterPro" id="IPR050360">
    <property type="entry name" value="MFS_Sugar_Transporters"/>
</dbReference>
<dbReference type="PROSITE" id="PS51194">
    <property type="entry name" value="HELICASE_CTER"/>
    <property type="match status" value="1"/>
</dbReference>
<dbReference type="PROSITE" id="PS51192">
    <property type="entry name" value="HELICASE_ATP_BIND_1"/>
    <property type="match status" value="1"/>
</dbReference>
<evidence type="ECO:0000256" key="5">
    <source>
        <dbReference type="ARBA" id="ARBA00022741"/>
    </source>
</evidence>
<dbReference type="GO" id="GO:0003676">
    <property type="term" value="F:nucleic acid binding"/>
    <property type="evidence" value="ECO:0007669"/>
    <property type="project" value="InterPro"/>
</dbReference>
<feature type="transmembrane region" description="Helical" evidence="11">
    <location>
        <begin position="57"/>
        <end position="75"/>
    </location>
</feature>
<dbReference type="PANTHER" id="PTHR48022">
    <property type="entry name" value="PLASTIDIC GLUCOSE TRANSPORTER 4"/>
    <property type="match status" value="1"/>
</dbReference>
<feature type="transmembrane region" description="Helical" evidence="11">
    <location>
        <begin position="264"/>
        <end position="286"/>
    </location>
</feature>
<dbReference type="InterPro" id="IPR020846">
    <property type="entry name" value="MFS_dom"/>
</dbReference>
<evidence type="ECO:0000259" key="14">
    <source>
        <dbReference type="PROSITE" id="PS51194"/>
    </source>
</evidence>
<dbReference type="Pfam" id="PF00271">
    <property type="entry name" value="Helicase_C"/>
    <property type="match status" value="1"/>
</dbReference>
<feature type="domain" description="Helicase C-terminal" evidence="14">
    <location>
        <begin position="867"/>
        <end position="1022"/>
    </location>
</feature>
<dbReference type="Pfam" id="PF00083">
    <property type="entry name" value="Sugar_tr"/>
    <property type="match status" value="1"/>
</dbReference>
<evidence type="ECO:0000256" key="11">
    <source>
        <dbReference type="SAM" id="Phobius"/>
    </source>
</evidence>
<evidence type="ECO:0000256" key="4">
    <source>
        <dbReference type="ARBA" id="ARBA00022692"/>
    </source>
</evidence>
<dbReference type="GO" id="GO:0005351">
    <property type="term" value="F:carbohydrate:proton symporter activity"/>
    <property type="evidence" value="ECO:0007669"/>
    <property type="project" value="TreeGrafter"/>
</dbReference>
<keyword evidence="6" id="KW-0067">ATP-binding</keyword>
<comment type="subcellular location">
    <subcellularLocation>
        <location evidence="1">Membrane</location>
        <topology evidence="1">Multi-pass membrane protein</topology>
    </subcellularLocation>
</comment>
<dbReference type="Gene3D" id="3.40.50.300">
    <property type="entry name" value="P-loop containing nucleotide triphosphate hydrolases"/>
    <property type="match status" value="2"/>
</dbReference>
<feature type="transmembrane region" description="Helical" evidence="11">
    <location>
        <begin position="329"/>
        <end position="350"/>
    </location>
</feature>
<dbReference type="PANTHER" id="PTHR48022:SF73">
    <property type="entry name" value="METABOLITE TRANSPORT PROTEIN YDL199C-RELATED"/>
    <property type="match status" value="1"/>
</dbReference>
<evidence type="ECO:0000256" key="7">
    <source>
        <dbReference type="ARBA" id="ARBA00022989"/>
    </source>
</evidence>
<sequence length="1025" mass="113620">MPPRSPSRLVGQPLLYAISVFASLGVFLFGYDQGVMSGVITGPHFRKYFNEPGPVEVGTMVAVLEIGAFVTSVAAGQVGDILGRRGTLFSGAVVFAIGGAIQTFTPGFWVMVLGRIISGLGVGLLSTIVPIYQSEISPPNHRGALACMEFTGNIFGYASSVWIDYFCSFIDSDLAWRIPLFIQCVIGAILAAGSLVMPESPRWLIDVDRDEEGMRVISDLHGGDPEDLLAKAEFQEIKDRVMFERESGEGRTYVNMWKRYKRRVLLAMSSQAFAQLNGINVISYYAPRVFEEAGWIGRDAILMTGINSIIYILSTLPPWVLVDRWGRRVILLSGAVIMAVALGFTGWWMYIDVPETPKAVVFCVIIFNAAFGYSWGPIPWLYPPEIMPLTVRAKGVSLSTATNWAFNFLVGWMTPLLQEVIEWRLYPMHGFFCVCSFILVYFLYPETKGVPLEEMDAVFGEEELEEQLEDEASERGSLLSQQSNRSRRGHLHLERDIVKALRIAYPSVERPTLVQRRFIHAILSGKDVLLRDRTGTGKSFALALALLAQQDRSAHKNLVTSAQMPSITSLLLVPHRDLAYQFFHWIERIHQHMTRPPPLPSIAQILVRDSTVPLMEHLAPIRQTPPRILIATPQAVFDAVEADPGVLPLDRLSTVVVDEVDCLIQSVPKYPDKYAMKKLERQIRRHPGPTRLLLNRIYSIPEVNPKDRPRWKAPRVDDRRRNDTLRKAPQLVMMSATLRNHLKGYLLGDSGWFTKESGNLVRITGDPSSHHPKEVESSASFEDRADMTVGGTDVQHHVLVVSEGGGIANIKGAANATAASEHPRPSTPSREEPTETSPPSELAQAPATASEEADNPSPFNPSSMEATATAFALDVPSVGMLVLPSDAPVHRAVYDLRLLGVNAHPLDVVKDENGRMHLMRRDLESMSENPTLLVSTLASTRGLDLPELSHVFILGILDGGAVDAYLHVAGRVGRFGRGGCVISVLADEHEVVKEDGKRSRRDEPRMMGTMLKKMGIRPVKLEHFE</sequence>
<proteinExistence type="inferred from homology"/>
<dbReference type="Gene3D" id="1.20.1250.20">
    <property type="entry name" value="MFS general substrate transporter like domains"/>
    <property type="match status" value="1"/>
</dbReference>
<dbReference type="InterPro" id="IPR027417">
    <property type="entry name" value="P-loop_NTPase"/>
</dbReference>
<dbReference type="PROSITE" id="PS50850">
    <property type="entry name" value="MFS"/>
    <property type="match status" value="1"/>
</dbReference>
<dbReference type="NCBIfam" id="TIGR00879">
    <property type="entry name" value="SP"/>
    <property type="match status" value="1"/>
</dbReference>
<feature type="domain" description="Helicase ATP-binding" evidence="13">
    <location>
        <begin position="519"/>
        <end position="743"/>
    </location>
</feature>
<evidence type="ECO:0000256" key="10">
    <source>
        <dbReference type="SAM" id="MobiDB-lite"/>
    </source>
</evidence>
<evidence type="ECO:0000259" key="13">
    <source>
        <dbReference type="PROSITE" id="PS51192"/>
    </source>
</evidence>
<evidence type="ECO:0000313" key="16">
    <source>
        <dbReference type="Proteomes" id="UP000230002"/>
    </source>
</evidence>
<dbReference type="InterPro" id="IPR011545">
    <property type="entry name" value="DEAD/DEAH_box_helicase_dom"/>
</dbReference>
<comment type="similarity">
    <text evidence="2">Belongs to the major facilitator superfamily. Sugar transporter (TC 2.A.1.1) family.</text>
</comment>
<dbReference type="SUPFAM" id="SSF52540">
    <property type="entry name" value="P-loop containing nucleoside triphosphate hydrolases"/>
    <property type="match status" value="1"/>
</dbReference>
<evidence type="ECO:0000256" key="8">
    <source>
        <dbReference type="ARBA" id="ARBA00023136"/>
    </source>
</evidence>
<keyword evidence="16" id="KW-1185">Reference proteome</keyword>
<feature type="transmembrane region" description="Helical" evidence="11">
    <location>
        <begin position="175"/>
        <end position="196"/>
    </location>
</feature>
<comment type="catalytic activity">
    <reaction evidence="9">
        <text>myo-inositol(out) + H(+)(out) = myo-inositol(in) + H(+)(in)</text>
        <dbReference type="Rhea" id="RHEA:60364"/>
        <dbReference type="ChEBI" id="CHEBI:15378"/>
        <dbReference type="ChEBI" id="CHEBI:17268"/>
    </reaction>
</comment>
<dbReference type="FunFam" id="1.20.1250.20:FF:000119">
    <property type="entry name" value="MFS monosaccharide transporter, putative"/>
    <property type="match status" value="1"/>
</dbReference>
<evidence type="ECO:0000256" key="3">
    <source>
        <dbReference type="ARBA" id="ARBA00022448"/>
    </source>
</evidence>
<feature type="domain" description="Major facilitator superfamily (MFS) profile" evidence="12">
    <location>
        <begin position="18"/>
        <end position="448"/>
    </location>
</feature>
<dbReference type="InterPro" id="IPR036259">
    <property type="entry name" value="MFS_trans_sf"/>
</dbReference>
<feature type="transmembrane region" description="Helical" evidence="11">
    <location>
        <begin position="144"/>
        <end position="163"/>
    </location>
</feature>
<accession>A0A2G8SD37</accession>
<feature type="transmembrane region" description="Helical" evidence="11">
    <location>
        <begin position="14"/>
        <end position="31"/>
    </location>
</feature>
<gene>
    <name evidence="15" type="ORF">GSI_06366</name>
</gene>
<dbReference type="AlphaFoldDB" id="A0A2G8SD37"/>
<dbReference type="Proteomes" id="UP000230002">
    <property type="component" value="Unassembled WGS sequence"/>
</dbReference>
<comment type="caution">
    <text evidence="15">The sequence shown here is derived from an EMBL/GenBank/DDBJ whole genome shotgun (WGS) entry which is preliminary data.</text>
</comment>
<reference evidence="15 16" key="1">
    <citation type="journal article" date="2015" name="Sci. Rep.">
        <title>Chromosome-level genome map provides insights into diverse defense mechanisms in the medicinal fungus Ganoderma sinense.</title>
        <authorList>
            <person name="Zhu Y."/>
            <person name="Xu J."/>
            <person name="Sun C."/>
            <person name="Zhou S."/>
            <person name="Xu H."/>
            <person name="Nelson D.R."/>
            <person name="Qian J."/>
            <person name="Song J."/>
            <person name="Luo H."/>
            <person name="Xiang L."/>
            <person name="Li Y."/>
            <person name="Xu Z."/>
            <person name="Ji A."/>
            <person name="Wang L."/>
            <person name="Lu S."/>
            <person name="Hayward A."/>
            <person name="Sun W."/>
            <person name="Li X."/>
            <person name="Schwartz D.C."/>
            <person name="Wang Y."/>
            <person name="Chen S."/>
        </authorList>
    </citation>
    <scope>NUCLEOTIDE SEQUENCE [LARGE SCALE GENOMIC DNA]</scope>
    <source>
        <strain evidence="15 16">ZZ0214-1</strain>
    </source>
</reference>
<evidence type="ECO:0000313" key="15">
    <source>
        <dbReference type="EMBL" id="PIL31663.1"/>
    </source>
</evidence>
<dbReference type="GO" id="GO:0016020">
    <property type="term" value="C:membrane"/>
    <property type="evidence" value="ECO:0007669"/>
    <property type="project" value="UniProtKB-SubCell"/>
</dbReference>
<dbReference type="CDD" id="cd17356">
    <property type="entry name" value="MFS_HXT"/>
    <property type="match status" value="1"/>
</dbReference>
<organism evidence="15 16">
    <name type="scientific">Ganoderma sinense ZZ0214-1</name>
    <dbReference type="NCBI Taxonomy" id="1077348"/>
    <lineage>
        <taxon>Eukaryota</taxon>
        <taxon>Fungi</taxon>
        <taxon>Dikarya</taxon>
        <taxon>Basidiomycota</taxon>
        <taxon>Agaricomycotina</taxon>
        <taxon>Agaricomycetes</taxon>
        <taxon>Polyporales</taxon>
        <taxon>Polyporaceae</taxon>
        <taxon>Ganoderma</taxon>
    </lineage>
</organism>
<dbReference type="SUPFAM" id="SSF103473">
    <property type="entry name" value="MFS general substrate transporter"/>
    <property type="match status" value="1"/>
</dbReference>